<protein>
    <recommendedName>
        <fullName evidence="7">O-antigen ligase-related domain-containing protein</fullName>
    </recommendedName>
</protein>
<comment type="subcellular location">
    <subcellularLocation>
        <location evidence="1">Membrane</location>
        <topology evidence="1">Multi-pass membrane protein</topology>
    </subcellularLocation>
</comment>
<dbReference type="Pfam" id="PF04932">
    <property type="entry name" value="Wzy_C"/>
    <property type="match status" value="1"/>
</dbReference>
<evidence type="ECO:0000256" key="4">
    <source>
        <dbReference type="ARBA" id="ARBA00023136"/>
    </source>
</evidence>
<dbReference type="GO" id="GO:0016020">
    <property type="term" value="C:membrane"/>
    <property type="evidence" value="ECO:0007669"/>
    <property type="project" value="UniProtKB-SubCell"/>
</dbReference>
<feature type="transmembrane region" description="Helical" evidence="6">
    <location>
        <begin position="55"/>
        <end position="77"/>
    </location>
</feature>
<feature type="transmembrane region" description="Helical" evidence="6">
    <location>
        <begin position="408"/>
        <end position="429"/>
    </location>
</feature>
<feature type="transmembrane region" description="Helical" evidence="6">
    <location>
        <begin position="176"/>
        <end position="194"/>
    </location>
</feature>
<name>A0A3B1C6A9_9ZZZZ</name>
<dbReference type="InterPro" id="IPR007016">
    <property type="entry name" value="O-antigen_ligase-rel_domated"/>
</dbReference>
<dbReference type="PANTHER" id="PTHR37422">
    <property type="entry name" value="TEICHURONIC ACID BIOSYNTHESIS PROTEIN TUAE"/>
    <property type="match status" value="1"/>
</dbReference>
<feature type="domain" description="O-antigen ligase-related" evidence="7">
    <location>
        <begin position="274"/>
        <end position="413"/>
    </location>
</feature>
<evidence type="ECO:0000256" key="2">
    <source>
        <dbReference type="ARBA" id="ARBA00022692"/>
    </source>
</evidence>
<evidence type="ECO:0000256" key="3">
    <source>
        <dbReference type="ARBA" id="ARBA00022989"/>
    </source>
</evidence>
<keyword evidence="4 6" id="KW-0472">Membrane</keyword>
<feature type="transmembrane region" description="Helical" evidence="6">
    <location>
        <begin position="436"/>
        <end position="456"/>
    </location>
</feature>
<feature type="transmembrane region" description="Helical" evidence="6">
    <location>
        <begin position="289"/>
        <end position="306"/>
    </location>
</feature>
<keyword evidence="2 6" id="KW-0812">Transmembrane</keyword>
<evidence type="ECO:0000256" key="5">
    <source>
        <dbReference type="SAM" id="MobiDB-lite"/>
    </source>
</evidence>
<feature type="transmembrane region" description="Helical" evidence="6">
    <location>
        <begin position="89"/>
        <end position="108"/>
    </location>
</feature>
<accession>A0A3B1C6A9</accession>
<gene>
    <name evidence="8" type="ORF">MNBD_NITROSPINAE02-1484</name>
</gene>
<dbReference type="InterPro" id="IPR051533">
    <property type="entry name" value="WaaL-like"/>
</dbReference>
<feature type="transmembrane region" description="Helical" evidence="6">
    <location>
        <begin position="31"/>
        <end position="49"/>
    </location>
</feature>
<evidence type="ECO:0000256" key="6">
    <source>
        <dbReference type="SAM" id="Phobius"/>
    </source>
</evidence>
<feature type="region of interest" description="Disordered" evidence="5">
    <location>
        <begin position="1"/>
        <end position="20"/>
    </location>
</feature>
<feature type="transmembrane region" description="Helical" evidence="6">
    <location>
        <begin position="318"/>
        <end position="335"/>
    </location>
</feature>
<dbReference type="EMBL" id="UOGE01000073">
    <property type="protein sequence ID" value="VAX22181.1"/>
    <property type="molecule type" value="Genomic_DNA"/>
</dbReference>
<feature type="transmembrane region" description="Helical" evidence="6">
    <location>
        <begin position="263"/>
        <end position="283"/>
    </location>
</feature>
<feature type="transmembrane region" description="Helical" evidence="6">
    <location>
        <begin position="462"/>
        <end position="483"/>
    </location>
</feature>
<dbReference type="PANTHER" id="PTHR37422:SF13">
    <property type="entry name" value="LIPOPOLYSACCHARIDE BIOSYNTHESIS PROTEIN PA4999-RELATED"/>
    <property type="match status" value="1"/>
</dbReference>
<proteinExistence type="predicted"/>
<feature type="transmembrane region" description="Helical" evidence="6">
    <location>
        <begin position="225"/>
        <end position="242"/>
    </location>
</feature>
<reference evidence="8" key="1">
    <citation type="submission" date="2018-06" db="EMBL/GenBank/DDBJ databases">
        <authorList>
            <person name="Zhirakovskaya E."/>
        </authorList>
    </citation>
    <scope>NUCLEOTIDE SEQUENCE</scope>
</reference>
<evidence type="ECO:0000256" key="1">
    <source>
        <dbReference type="ARBA" id="ARBA00004141"/>
    </source>
</evidence>
<evidence type="ECO:0000259" key="7">
    <source>
        <dbReference type="Pfam" id="PF04932"/>
    </source>
</evidence>
<evidence type="ECO:0000313" key="8">
    <source>
        <dbReference type="EMBL" id="VAX22181.1"/>
    </source>
</evidence>
<keyword evidence="3 6" id="KW-1133">Transmembrane helix</keyword>
<sequence>MTTNAPASGSATDNKRSSAPGSVFASDQYRFHGLFLGFLALIVWLPLPLGSNRAWAWHIMELWTFTLVALWLIGYIFHPYNPPRPLRRAAIALFLFVLWLAYVFSQTIPLPVETLQSLSPGAFELYFYEEGVTSGALQPLSIDRGATLEEFLKSSSYIGIFFLTLVLVNNRYRLRYLAVTILFVGLGESVYGLVNTLSGIEKIWWMEKYAYIGSVTGTFINRNHFAGHLEIVIPMALGLWLGGKEEFKHFNSVGARLKYIFSLALTAKGRMFAYIVVMFSAMFLSTSRGGNIALLVALFITIFIAFITRGKKARELKLAPAILFIAIIAGSWLGVHSLTERISVAEHQSKPRIEKWWQSKGIIEDYIIFGTGAGSFEYIIPLYEDRRLDGLYDHAHNDYIELLSDQGVIGFGLAFASISLVMFYIVSGYARCHEPFLRGILFASLGGSISLLLHAITDFNFYIPANAAYFYLVLAMGIVASTMKRRSKSGG</sequence>
<dbReference type="AlphaFoldDB" id="A0A3B1C6A9"/>
<organism evidence="8">
    <name type="scientific">hydrothermal vent metagenome</name>
    <dbReference type="NCBI Taxonomy" id="652676"/>
    <lineage>
        <taxon>unclassified sequences</taxon>
        <taxon>metagenomes</taxon>
        <taxon>ecological metagenomes</taxon>
    </lineage>
</organism>